<accession>T1BXL7</accession>
<gene>
    <name evidence="1" type="ORF">B1A_02809</name>
</gene>
<evidence type="ECO:0000313" key="1">
    <source>
        <dbReference type="EMBL" id="EQD77716.1"/>
    </source>
</evidence>
<dbReference type="AlphaFoldDB" id="T1BXL7"/>
<proteinExistence type="predicted"/>
<feature type="non-terminal residue" evidence="1">
    <location>
        <position position="1"/>
    </location>
</feature>
<organism evidence="1">
    <name type="scientific">mine drainage metagenome</name>
    <dbReference type="NCBI Taxonomy" id="410659"/>
    <lineage>
        <taxon>unclassified sequences</taxon>
        <taxon>metagenomes</taxon>
        <taxon>ecological metagenomes</taxon>
    </lineage>
</organism>
<dbReference type="EMBL" id="AUZX01002076">
    <property type="protein sequence ID" value="EQD77716.1"/>
    <property type="molecule type" value="Genomic_DNA"/>
</dbReference>
<protein>
    <submittedName>
        <fullName evidence="1">Uncharacterized protein</fullName>
    </submittedName>
</protein>
<reference evidence="1" key="2">
    <citation type="journal article" date="2014" name="ISME J.">
        <title>Microbial stratification in low pH oxic and suboxic macroscopic growths along an acid mine drainage.</title>
        <authorList>
            <person name="Mendez-Garcia C."/>
            <person name="Mesa V."/>
            <person name="Sprenger R.R."/>
            <person name="Richter M."/>
            <person name="Diez M.S."/>
            <person name="Solano J."/>
            <person name="Bargiela R."/>
            <person name="Golyshina O.V."/>
            <person name="Manteca A."/>
            <person name="Ramos J.L."/>
            <person name="Gallego J.R."/>
            <person name="Llorente I."/>
            <person name="Martins Dos Santos V.A."/>
            <person name="Jensen O.N."/>
            <person name="Pelaez A.I."/>
            <person name="Sanchez J."/>
            <person name="Ferrer M."/>
        </authorList>
    </citation>
    <scope>NUCLEOTIDE SEQUENCE</scope>
</reference>
<comment type="caution">
    <text evidence="1">The sequence shown here is derived from an EMBL/GenBank/DDBJ whole genome shotgun (WGS) entry which is preliminary data.</text>
</comment>
<reference evidence="1" key="1">
    <citation type="submission" date="2013-08" db="EMBL/GenBank/DDBJ databases">
        <authorList>
            <person name="Mendez C."/>
            <person name="Richter M."/>
            <person name="Ferrer M."/>
            <person name="Sanchez J."/>
        </authorList>
    </citation>
    <scope>NUCLEOTIDE SEQUENCE</scope>
</reference>
<sequence length="101" mass="11511">EILDKALLNIKLKPTTLGNKEATVLRDAIRNTKLMPPSQESLSPIGEEFIRRGMMNIYGEESPGFYGKPITEKQVCIMGIRFQLKLEWFMAEISHLNSQSE</sequence>
<name>T1BXL7_9ZZZZ</name>